<evidence type="ECO:0000313" key="5">
    <source>
        <dbReference type="Proteomes" id="UP000176846"/>
    </source>
</evidence>
<accession>A0A1F7URK3</accession>
<organism evidence="4 5">
    <name type="scientific">Candidatus Uhrbacteria bacterium RIFCSPLOWO2_01_FULL_47_25</name>
    <dbReference type="NCBI Taxonomy" id="1802402"/>
    <lineage>
        <taxon>Bacteria</taxon>
        <taxon>Candidatus Uhriibacteriota</taxon>
    </lineage>
</organism>
<feature type="compositionally biased region" description="Polar residues" evidence="2">
    <location>
        <begin position="368"/>
        <end position="401"/>
    </location>
</feature>
<evidence type="ECO:0008006" key="6">
    <source>
        <dbReference type="Google" id="ProtNLM"/>
    </source>
</evidence>
<keyword evidence="3" id="KW-0812">Transmembrane</keyword>
<evidence type="ECO:0000256" key="2">
    <source>
        <dbReference type="SAM" id="MobiDB-lite"/>
    </source>
</evidence>
<dbReference type="Proteomes" id="UP000176846">
    <property type="component" value="Unassembled WGS sequence"/>
</dbReference>
<feature type="region of interest" description="Disordered" evidence="2">
    <location>
        <begin position="1"/>
        <end position="23"/>
    </location>
</feature>
<keyword evidence="3" id="KW-0472">Membrane</keyword>
<evidence type="ECO:0000313" key="4">
    <source>
        <dbReference type="EMBL" id="OGL80879.1"/>
    </source>
</evidence>
<keyword evidence="3" id="KW-1133">Transmembrane helix</keyword>
<reference evidence="4 5" key="1">
    <citation type="journal article" date="2016" name="Nat. Commun.">
        <title>Thousands of microbial genomes shed light on interconnected biogeochemical processes in an aquifer system.</title>
        <authorList>
            <person name="Anantharaman K."/>
            <person name="Brown C.T."/>
            <person name="Hug L.A."/>
            <person name="Sharon I."/>
            <person name="Castelle C.J."/>
            <person name="Probst A.J."/>
            <person name="Thomas B.C."/>
            <person name="Singh A."/>
            <person name="Wilkins M.J."/>
            <person name="Karaoz U."/>
            <person name="Brodie E.L."/>
            <person name="Williams K.H."/>
            <person name="Hubbard S.S."/>
            <person name="Banfield J.F."/>
        </authorList>
    </citation>
    <scope>NUCLEOTIDE SEQUENCE [LARGE SCALE GENOMIC DNA]</scope>
</reference>
<comment type="caution">
    <text evidence="4">The sequence shown here is derived from an EMBL/GenBank/DDBJ whole genome shotgun (WGS) entry which is preliminary data.</text>
</comment>
<name>A0A1F7URK3_9BACT</name>
<keyword evidence="1" id="KW-0175">Coiled coil</keyword>
<sequence length="401" mass="43325">MNNQSQHNDSNPKLADTLRQPALTTAERTTMRTALLNKIREETHAIERKKQEYHPRWGIPAILLSRPAIAVVAAFVLVGGGTSLAAERALPGDLLYPVKLSFNERAREKLISTDAERLAWQIERINRRFLEAEQLTVRSQLTDERRVVVEQALTSQLATVESRIRNLTERGNLPSAAATVSSLEATLKAHSTVLKRLQQNDATSTTETLISNLSTMTSGATATRVAIEEKIRTIGTAPSLKVPAEAGVKRAETLTSRAEKLVGVMAPTMNPARPKIIPPTSAILESKDKLARGEYGEAIVKANEAIREATEQSVATEASTRLGLPTVTPAPAPEDFAACVAAGHTITAGPPRTCRTPEGKIFAETKPAQETPTNDTLSKPATIPNSSEQTAEPSQTVPFSQ</sequence>
<dbReference type="EMBL" id="MGEK01000038">
    <property type="protein sequence ID" value="OGL80879.1"/>
    <property type="molecule type" value="Genomic_DNA"/>
</dbReference>
<evidence type="ECO:0000256" key="3">
    <source>
        <dbReference type="SAM" id="Phobius"/>
    </source>
</evidence>
<feature type="region of interest" description="Disordered" evidence="2">
    <location>
        <begin position="363"/>
        <end position="401"/>
    </location>
</feature>
<feature type="compositionally biased region" description="Polar residues" evidence="2">
    <location>
        <begin position="1"/>
        <end position="11"/>
    </location>
</feature>
<feature type="transmembrane region" description="Helical" evidence="3">
    <location>
        <begin position="57"/>
        <end position="78"/>
    </location>
</feature>
<protein>
    <recommendedName>
        <fullName evidence="6">DUF5667 domain-containing protein</fullName>
    </recommendedName>
</protein>
<feature type="coiled-coil region" evidence="1">
    <location>
        <begin position="150"/>
        <end position="200"/>
    </location>
</feature>
<evidence type="ECO:0000256" key="1">
    <source>
        <dbReference type="SAM" id="Coils"/>
    </source>
</evidence>
<dbReference type="AlphaFoldDB" id="A0A1F7URK3"/>
<proteinExistence type="predicted"/>
<gene>
    <name evidence="4" type="ORF">A2936_00530</name>
</gene>